<feature type="signal peptide" evidence="1">
    <location>
        <begin position="1"/>
        <end position="26"/>
    </location>
</feature>
<sequence length="191" mass="20451">MFKKFLVVLCTLAIAFGFSSPVISHASQIDGENPPEVSADKKQIEMAEKLSNYFELDKDGNIHFTADKETLMEMGISEHDSKLMTSMKPEEFSFEENKDEIQAYGFVGLHLKLGPKVRAMSAVAAGAFAAGYVGWYVKQIAAAGPWGAGAAAAITASTAGIVGWAVNKGLKKVNVGVNIPFVSLSYTVNIP</sequence>
<protein>
    <submittedName>
        <fullName evidence="2">Uncharacterized protein</fullName>
    </submittedName>
</protein>
<feature type="chain" id="PRO_5024456536" evidence="1">
    <location>
        <begin position="27"/>
        <end position="191"/>
    </location>
</feature>
<proteinExistence type="predicted"/>
<evidence type="ECO:0000313" key="2">
    <source>
        <dbReference type="EMBL" id="KAA6450865.1"/>
    </source>
</evidence>
<name>A0A5M8RQQ6_9BACI</name>
<keyword evidence="1" id="KW-0732">Signal</keyword>
<accession>A0A5M8RQQ6</accession>
<dbReference type="EMBL" id="QSND01000002">
    <property type="protein sequence ID" value="KAA6450865.1"/>
    <property type="molecule type" value="Genomic_DNA"/>
</dbReference>
<organism evidence="2 3">
    <name type="scientific">Bacillus swezeyi</name>
    <dbReference type="NCBI Taxonomy" id="1925020"/>
    <lineage>
        <taxon>Bacteria</taxon>
        <taxon>Bacillati</taxon>
        <taxon>Bacillota</taxon>
        <taxon>Bacilli</taxon>
        <taxon>Bacillales</taxon>
        <taxon>Bacillaceae</taxon>
        <taxon>Bacillus</taxon>
    </lineage>
</organism>
<reference evidence="2 3" key="1">
    <citation type="submission" date="2018-08" db="EMBL/GenBank/DDBJ databases">
        <title>Bacillus phenotypic plasticity.</title>
        <authorList>
            <person name="Hurtado E."/>
        </authorList>
    </citation>
    <scope>NUCLEOTIDE SEQUENCE [LARGE SCALE GENOMIC DNA]</scope>
    <source>
        <strain evidence="2 3">427</strain>
    </source>
</reference>
<evidence type="ECO:0000256" key="1">
    <source>
        <dbReference type="SAM" id="SignalP"/>
    </source>
</evidence>
<comment type="caution">
    <text evidence="2">The sequence shown here is derived from an EMBL/GenBank/DDBJ whole genome shotgun (WGS) entry which is preliminary data.</text>
</comment>
<gene>
    <name evidence="2" type="ORF">DX927_08485</name>
</gene>
<dbReference type="RefSeq" id="WP_148956806.1">
    <property type="nucleotide sequence ID" value="NZ_QSND01000002.1"/>
</dbReference>
<evidence type="ECO:0000313" key="3">
    <source>
        <dbReference type="Proteomes" id="UP000324326"/>
    </source>
</evidence>
<dbReference type="Proteomes" id="UP000324326">
    <property type="component" value="Unassembled WGS sequence"/>
</dbReference>
<dbReference type="AlphaFoldDB" id="A0A5M8RQQ6"/>